<dbReference type="Pfam" id="PF00107">
    <property type="entry name" value="ADH_zinc_N"/>
    <property type="match status" value="1"/>
</dbReference>
<dbReference type="InterPro" id="IPR013154">
    <property type="entry name" value="ADH-like_N"/>
</dbReference>
<dbReference type="InterPro" id="IPR020843">
    <property type="entry name" value="ER"/>
</dbReference>
<reference evidence="4 5" key="1">
    <citation type="submission" date="2018-05" db="EMBL/GenBank/DDBJ databases">
        <title>Genome sequencing and assembly of the regulated plant pathogen Lachnellula willkommii and related sister species for the development of diagnostic species identification markers.</title>
        <authorList>
            <person name="Giroux E."/>
            <person name="Bilodeau G."/>
        </authorList>
    </citation>
    <scope>NUCLEOTIDE SEQUENCE [LARGE SCALE GENOMIC DNA]</scope>
    <source>
        <strain evidence="4 5">CBS 268.59</strain>
    </source>
</reference>
<dbReference type="PANTHER" id="PTHR45348:SF2">
    <property type="entry name" value="ZINC-TYPE ALCOHOL DEHYDROGENASE-LIKE PROTEIN C2E1P3.01"/>
    <property type="match status" value="1"/>
</dbReference>
<dbReference type="OrthoDB" id="48317at2759"/>
<dbReference type="SUPFAM" id="SSF50129">
    <property type="entry name" value="GroES-like"/>
    <property type="match status" value="1"/>
</dbReference>
<dbReference type="InterPro" id="IPR047122">
    <property type="entry name" value="Trans-enoyl_RdTase-like"/>
</dbReference>
<proteinExistence type="inferred from homology"/>
<feature type="domain" description="Enoyl reductase (ER)" evidence="3">
    <location>
        <begin position="13"/>
        <end position="337"/>
    </location>
</feature>
<dbReference type="SUPFAM" id="SSF51735">
    <property type="entry name" value="NAD(P)-binding Rossmann-fold domains"/>
    <property type="match status" value="1"/>
</dbReference>
<dbReference type="Gene3D" id="3.90.180.10">
    <property type="entry name" value="Medium-chain alcohol dehydrogenases, catalytic domain"/>
    <property type="match status" value="1"/>
</dbReference>
<dbReference type="Proteomes" id="UP000469558">
    <property type="component" value="Unassembled WGS sequence"/>
</dbReference>
<evidence type="ECO:0000256" key="1">
    <source>
        <dbReference type="ARBA" id="ARBA00008072"/>
    </source>
</evidence>
<accession>A0A8T9C3H3</accession>
<dbReference type="InterPro" id="IPR011032">
    <property type="entry name" value="GroES-like_sf"/>
</dbReference>
<dbReference type="GO" id="GO:0016651">
    <property type="term" value="F:oxidoreductase activity, acting on NAD(P)H"/>
    <property type="evidence" value="ECO:0007669"/>
    <property type="project" value="InterPro"/>
</dbReference>
<dbReference type="PANTHER" id="PTHR45348">
    <property type="entry name" value="HYPOTHETICAL OXIDOREDUCTASE (EUROFUNG)"/>
    <property type="match status" value="1"/>
</dbReference>
<dbReference type="EMBL" id="QGMK01000747">
    <property type="protein sequence ID" value="TVY78511.1"/>
    <property type="molecule type" value="Genomic_DNA"/>
</dbReference>
<evidence type="ECO:0000259" key="3">
    <source>
        <dbReference type="SMART" id="SM00829"/>
    </source>
</evidence>
<comment type="caution">
    <text evidence="4">The sequence shown here is derived from an EMBL/GenBank/DDBJ whole genome shotgun (WGS) entry which is preliminary data.</text>
</comment>
<dbReference type="Gene3D" id="3.40.50.720">
    <property type="entry name" value="NAD(P)-binding Rossmann-like Domain"/>
    <property type="match status" value="1"/>
</dbReference>
<comment type="similarity">
    <text evidence="1">Belongs to the zinc-containing alcohol dehydrogenase family.</text>
</comment>
<name>A0A8T9C3H3_9HELO</name>
<dbReference type="Pfam" id="PF08240">
    <property type="entry name" value="ADH_N"/>
    <property type="match status" value="1"/>
</dbReference>
<dbReference type="CDD" id="cd08249">
    <property type="entry name" value="enoyl_reductase_like"/>
    <property type="match status" value="1"/>
</dbReference>
<gene>
    <name evidence="4" type="primary">orsE_3</name>
    <name evidence="4" type="ORF">LSUE1_G010234</name>
</gene>
<evidence type="ECO:0000313" key="4">
    <source>
        <dbReference type="EMBL" id="TVY78511.1"/>
    </source>
</evidence>
<dbReference type="SMART" id="SM00829">
    <property type="entry name" value="PKS_ER"/>
    <property type="match status" value="1"/>
</dbReference>
<dbReference type="AlphaFoldDB" id="A0A8T9C3H3"/>
<dbReference type="InterPro" id="IPR036291">
    <property type="entry name" value="NAD(P)-bd_dom_sf"/>
</dbReference>
<protein>
    <submittedName>
        <fullName evidence="4">Dehydrogenase orsE</fullName>
    </submittedName>
</protein>
<keyword evidence="5" id="KW-1185">Reference proteome</keyword>
<evidence type="ECO:0000313" key="5">
    <source>
        <dbReference type="Proteomes" id="UP000469558"/>
    </source>
</evidence>
<organism evidence="4 5">
    <name type="scientific">Lachnellula suecica</name>
    <dbReference type="NCBI Taxonomy" id="602035"/>
    <lineage>
        <taxon>Eukaryota</taxon>
        <taxon>Fungi</taxon>
        <taxon>Dikarya</taxon>
        <taxon>Ascomycota</taxon>
        <taxon>Pezizomycotina</taxon>
        <taxon>Leotiomycetes</taxon>
        <taxon>Helotiales</taxon>
        <taxon>Lachnaceae</taxon>
        <taxon>Lachnellula</taxon>
    </lineage>
</organism>
<sequence>MSPQNHAAWLMAKQDTTHTVQDAPYHPPLPNELVIKNFAIAFNPADVLLQKLGIMIDVYPAILGCDVAGTVVEIGSDINDFKLGDRVIGSAKPLPGGVYKYSGFQEYVVLKMPFVAKIPDSVAFTDAVVLPLGILASSTCLFHESTLGLELPPGTGEKGTLVVWGASSSVGSCGVQLAVAAGYEVLGVAGQRNHQYVKSLGASQVIDQGDADVVKEIVAALEGKHCVGAFDAISKPETLHALCDILHESGGRKVIAAIKPGAEALAKNDVVIKTNFGARDFETTGALHLWHEFLEPALAAGSFQFKPQAEIVGHGLEDVQKGIDLLAQGVSAKKLVISL</sequence>
<keyword evidence="2" id="KW-0560">Oxidoreductase</keyword>
<dbReference type="InterPro" id="IPR013149">
    <property type="entry name" value="ADH-like_C"/>
</dbReference>
<evidence type="ECO:0000256" key="2">
    <source>
        <dbReference type="ARBA" id="ARBA00023002"/>
    </source>
</evidence>